<evidence type="ECO:0000313" key="3">
    <source>
        <dbReference type="EMBL" id="OCH85182.1"/>
    </source>
</evidence>
<dbReference type="InterPro" id="IPR039961">
    <property type="entry name" value="Nuo9.5"/>
</dbReference>
<proteinExistence type="predicted"/>
<organism evidence="3 4">
    <name type="scientific">Obba rivulosa</name>
    <dbReference type="NCBI Taxonomy" id="1052685"/>
    <lineage>
        <taxon>Eukaryota</taxon>
        <taxon>Fungi</taxon>
        <taxon>Dikarya</taxon>
        <taxon>Basidiomycota</taxon>
        <taxon>Agaricomycotina</taxon>
        <taxon>Agaricomycetes</taxon>
        <taxon>Polyporales</taxon>
        <taxon>Gelatoporiaceae</taxon>
        <taxon>Obba</taxon>
    </lineage>
</organism>
<reference evidence="3 4" key="1">
    <citation type="submission" date="2016-07" db="EMBL/GenBank/DDBJ databases">
        <title>Draft genome of the white-rot fungus Obba rivulosa 3A-2.</title>
        <authorList>
            <consortium name="DOE Joint Genome Institute"/>
            <person name="Miettinen O."/>
            <person name="Riley R."/>
            <person name="Acob R."/>
            <person name="Barry K."/>
            <person name="Cullen D."/>
            <person name="De Vries R."/>
            <person name="Hainaut M."/>
            <person name="Hatakka A."/>
            <person name="Henrissat B."/>
            <person name="Hilden K."/>
            <person name="Kuo R."/>
            <person name="Labutti K."/>
            <person name="Lipzen A."/>
            <person name="Makela M.R."/>
            <person name="Sandor L."/>
            <person name="Spatafora J.W."/>
            <person name="Grigoriev I.V."/>
            <person name="Hibbett D.S."/>
        </authorList>
    </citation>
    <scope>NUCLEOTIDE SEQUENCE [LARGE SCALE GENOMIC DNA]</scope>
    <source>
        <strain evidence="3 4">3A-2</strain>
    </source>
</reference>
<keyword evidence="2" id="KW-0812">Transmembrane</keyword>
<accession>A0A8E2DFU0</accession>
<dbReference type="EMBL" id="KV722603">
    <property type="protein sequence ID" value="OCH85182.1"/>
    <property type="molecule type" value="Genomic_DNA"/>
</dbReference>
<dbReference type="Proteomes" id="UP000250043">
    <property type="component" value="Unassembled WGS sequence"/>
</dbReference>
<evidence type="ECO:0000256" key="2">
    <source>
        <dbReference type="SAM" id="Phobius"/>
    </source>
</evidence>
<feature type="transmembrane region" description="Helical" evidence="2">
    <location>
        <begin position="24"/>
        <end position="45"/>
    </location>
</feature>
<dbReference type="CDD" id="cd22903">
    <property type="entry name" value="NI9M"/>
    <property type="match status" value="1"/>
</dbReference>
<dbReference type="AlphaFoldDB" id="A0A8E2DFU0"/>
<keyword evidence="2" id="KW-0472">Membrane</keyword>
<name>A0A8E2DFU0_9APHY</name>
<evidence type="ECO:0000256" key="1">
    <source>
        <dbReference type="SAM" id="MobiDB-lite"/>
    </source>
</evidence>
<keyword evidence="2" id="KW-1133">Transmembrane helix</keyword>
<dbReference type="PANTHER" id="PTHR38488">
    <property type="entry name" value="OXIDOREDUCTASE 9.5 KDA SUBUNIT, PUTATIVE (AFU_ORTHOLOGUE AFUA_5G08980)-RELATED"/>
    <property type="match status" value="1"/>
</dbReference>
<evidence type="ECO:0000313" key="4">
    <source>
        <dbReference type="Proteomes" id="UP000250043"/>
    </source>
</evidence>
<dbReference type="PANTHER" id="PTHR38488:SF1">
    <property type="entry name" value="OXIDOREDUCTASE 9.5 KDA SUBUNIT, PUTATIVE (AFU_ORTHOLOGUE AFUA_5G08980)-RELATED"/>
    <property type="match status" value="1"/>
</dbReference>
<dbReference type="OrthoDB" id="2093409at2759"/>
<sequence length="77" mass="8800">MATVFSPFRSMYRALQRQAHDSPVLFWSCVLGGIGPVMVTVIPPIRRKLGYERAEPAPTTYPLPRRPRRPVQGYDDE</sequence>
<protein>
    <recommendedName>
        <fullName evidence="5">NADH-ubiquinone oxidoreductase 9.5 kDa subunit</fullName>
    </recommendedName>
</protein>
<gene>
    <name evidence="3" type="ORF">OBBRIDRAFT_740345</name>
</gene>
<evidence type="ECO:0008006" key="5">
    <source>
        <dbReference type="Google" id="ProtNLM"/>
    </source>
</evidence>
<keyword evidence="4" id="KW-1185">Reference proteome</keyword>
<feature type="region of interest" description="Disordered" evidence="1">
    <location>
        <begin position="56"/>
        <end position="77"/>
    </location>
</feature>